<protein>
    <submittedName>
        <fullName evidence="1">Uncharacterized protein</fullName>
    </submittedName>
</protein>
<organism evidence="1 2">
    <name type="scientific">Plesiocystis pacifica SIR-1</name>
    <dbReference type="NCBI Taxonomy" id="391625"/>
    <lineage>
        <taxon>Bacteria</taxon>
        <taxon>Pseudomonadati</taxon>
        <taxon>Myxococcota</taxon>
        <taxon>Polyangia</taxon>
        <taxon>Nannocystales</taxon>
        <taxon>Nannocystaceae</taxon>
        <taxon>Plesiocystis</taxon>
    </lineage>
</organism>
<dbReference type="Pfam" id="PF13646">
    <property type="entry name" value="HEAT_2"/>
    <property type="match status" value="1"/>
</dbReference>
<dbReference type="InterPro" id="IPR016024">
    <property type="entry name" value="ARM-type_fold"/>
</dbReference>
<name>A6GK87_9BACT</name>
<dbReference type="STRING" id="391625.PPSIR1_09690"/>
<dbReference type="Gene3D" id="1.25.40.10">
    <property type="entry name" value="Tetratricopeptide repeat domain"/>
    <property type="match status" value="1"/>
</dbReference>
<accession>A6GK87</accession>
<keyword evidence="2" id="KW-1185">Reference proteome</keyword>
<proteinExistence type="predicted"/>
<dbReference type="SMART" id="SM00567">
    <property type="entry name" value="EZ_HEAT"/>
    <property type="match status" value="3"/>
</dbReference>
<dbReference type="InterPro" id="IPR011990">
    <property type="entry name" value="TPR-like_helical_dom_sf"/>
</dbReference>
<dbReference type="AlphaFoldDB" id="A6GK87"/>
<dbReference type="InterPro" id="IPR004155">
    <property type="entry name" value="PBS_lyase_HEAT"/>
</dbReference>
<reference evidence="1 2" key="1">
    <citation type="submission" date="2007-06" db="EMBL/GenBank/DDBJ databases">
        <authorList>
            <person name="Shimkets L."/>
            <person name="Ferriera S."/>
            <person name="Johnson J."/>
            <person name="Kravitz S."/>
            <person name="Beeson K."/>
            <person name="Sutton G."/>
            <person name="Rogers Y.-H."/>
            <person name="Friedman R."/>
            <person name="Frazier M."/>
            <person name="Venter J.C."/>
        </authorList>
    </citation>
    <scope>NUCLEOTIDE SEQUENCE [LARGE SCALE GENOMIC DNA]</scope>
    <source>
        <strain evidence="1 2">SIR-1</strain>
    </source>
</reference>
<dbReference type="SUPFAM" id="SSF48371">
    <property type="entry name" value="ARM repeat"/>
    <property type="match status" value="1"/>
</dbReference>
<dbReference type="EMBL" id="ABCS01000186">
    <property type="protein sequence ID" value="EDM73709.1"/>
    <property type="molecule type" value="Genomic_DNA"/>
</dbReference>
<evidence type="ECO:0000313" key="1">
    <source>
        <dbReference type="EMBL" id="EDM73709.1"/>
    </source>
</evidence>
<sequence length="639" mass="71495">MDTAVLWVRAEAAMRSGRWQDALGYLRQLAAVVDRIDFEYDEWLRALAETFKRLGLFRDAAACEAYLGATSVPEGEALEALAGRIEKGDEDALQGVRLFGVYLSRAGKHDEQSRLSKPEDARRWHAHAAQWFEVARMPIHRAIELERAGQDAAAAELWAALIGNTGVGGGAGRSSDLLAERPYEQALARINYGLCLHRLGSDRARQALAEATTAVEEVADQFETEGLRERAFDCYQLLARIGLETGAFENVAEGYLNSVRILRDDALKLDALRLYEAFVTLARRAKEFHAVAGILREAADYCARAGLPYGDDLRLRAGEAWLKAAEDAAEHGRPAQIVENAYLAAAESYVSVRAFRQAAEVYRRVSKLEIKGRERYRRLLQRLGPNPEDAPRPVPVPEFLKRLPDYEEVWYVDLAEWELDGDAGLIAAGVMADRRFPDYVRRHALLLVLELGRHAHARSRGQDSELEGLEVITRLQEIRAYPVIAALERMYQRGGAEERSAVARALGALRFKRSFSTLSRALRSDHEEVRRQAAKALTNLYFPHAFDRLRRIFEARDLPDAASARISAIRAIGKINTVEALDFLCDRLREGDERVVGYVTTAIAELSNNDLAPYVRQQIDLVPAVYRSVLEDAATRLGS</sequence>
<comment type="caution">
    <text evidence="1">The sequence shown here is derived from an EMBL/GenBank/DDBJ whole genome shotgun (WGS) entry which is preliminary data.</text>
</comment>
<dbReference type="eggNOG" id="COG1413">
    <property type="taxonomic scope" value="Bacteria"/>
</dbReference>
<evidence type="ECO:0000313" key="2">
    <source>
        <dbReference type="Proteomes" id="UP000005801"/>
    </source>
</evidence>
<dbReference type="Proteomes" id="UP000005801">
    <property type="component" value="Unassembled WGS sequence"/>
</dbReference>
<dbReference type="InterPro" id="IPR011989">
    <property type="entry name" value="ARM-like"/>
</dbReference>
<gene>
    <name evidence="1" type="ORF">PPSIR1_09690</name>
</gene>
<dbReference type="Gene3D" id="1.25.10.10">
    <property type="entry name" value="Leucine-rich Repeat Variant"/>
    <property type="match status" value="1"/>
</dbReference>